<dbReference type="EMBL" id="JAIGNQ010000004">
    <property type="protein sequence ID" value="MBX7489768.1"/>
    <property type="molecule type" value="Genomic_DNA"/>
</dbReference>
<reference evidence="2 3" key="1">
    <citation type="submission" date="2021-08" db="EMBL/GenBank/DDBJ databases">
        <title>Comparative Genomics Analysis of the Genus Qipengyuania Reveals Extensive Genetic Diversity and Metabolic Versatility, Including the Description of Fifteen Novel Species.</title>
        <authorList>
            <person name="Liu Y."/>
        </authorList>
    </citation>
    <scope>NUCLEOTIDE SEQUENCE [LARGE SCALE GENOMIC DNA]</scope>
    <source>
        <strain evidence="2 3">GH25</strain>
    </source>
</reference>
<comment type="caution">
    <text evidence="2">The sequence shown here is derived from an EMBL/GenBank/DDBJ whole genome shotgun (WGS) entry which is preliminary data.</text>
</comment>
<accession>A0ABS7JK57</accession>
<evidence type="ECO:0000313" key="3">
    <source>
        <dbReference type="Proteomes" id="UP000776651"/>
    </source>
</evidence>
<feature type="compositionally biased region" description="Basic residues" evidence="1">
    <location>
        <begin position="150"/>
        <end position="165"/>
    </location>
</feature>
<organism evidence="2 3">
    <name type="scientific">Qipengyuania pacifica</name>
    <dbReference type="NCBI Taxonomy" id="2860199"/>
    <lineage>
        <taxon>Bacteria</taxon>
        <taxon>Pseudomonadati</taxon>
        <taxon>Pseudomonadota</taxon>
        <taxon>Alphaproteobacteria</taxon>
        <taxon>Sphingomonadales</taxon>
        <taxon>Erythrobacteraceae</taxon>
        <taxon>Qipengyuania</taxon>
    </lineage>
</organism>
<proteinExistence type="predicted"/>
<evidence type="ECO:0000256" key="1">
    <source>
        <dbReference type="SAM" id="MobiDB-lite"/>
    </source>
</evidence>
<dbReference type="Proteomes" id="UP000776651">
    <property type="component" value="Unassembled WGS sequence"/>
</dbReference>
<name>A0ABS7JK57_9SPHN</name>
<evidence type="ECO:0000313" key="2">
    <source>
        <dbReference type="EMBL" id="MBX7489768.1"/>
    </source>
</evidence>
<sequence length="165" mass="18586">MASARLADLRLISSRSEVKPEALEGDRSDWELKAGDELVDWKFEHDKGRLRARISFKAECIDGRKKPIVVKGDYLVVYHVEGEVDAASANLFVARVARFACYPYFRTLFATLLGQSNIVLPPLPVLKEVPRRITRQEATSSRVTKTTMKPSKKVAKRPSRARGQS</sequence>
<dbReference type="RefSeq" id="WP_221598839.1">
    <property type="nucleotide sequence ID" value="NZ_JAIGNQ010000004.1"/>
</dbReference>
<keyword evidence="3" id="KW-1185">Reference proteome</keyword>
<feature type="compositionally biased region" description="Polar residues" evidence="1">
    <location>
        <begin position="136"/>
        <end position="149"/>
    </location>
</feature>
<feature type="region of interest" description="Disordered" evidence="1">
    <location>
        <begin position="136"/>
        <end position="165"/>
    </location>
</feature>
<gene>
    <name evidence="2" type="ORF">K3177_14765</name>
</gene>
<protein>
    <submittedName>
        <fullName evidence="2">Uncharacterized protein</fullName>
    </submittedName>
</protein>